<dbReference type="HOGENOM" id="CLU_615796_0_0_1"/>
<dbReference type="EnsemblMetazoa" id="ISCW006541-RA">
    <property type="protein sequence ID" value="ISCW006541-PA"/>
    <property type="gene ID" value="ISCW006541"/>
</dbReference>
<dbReference type="OrthoDB" id="6499003at2759"/>
<dbReference type="InParanoid" id="B7PQR5"/>
<dbReference type="AlphaFoldDB" id="B7PQR5"/>
<dbReference type="VEuPathDB" id="VectorBase:ISCW006541"/>
<feature type="region of interest" description="Disordered" evidence="1">
    <location>
        <begin position="240"/>
        <end position="275"/>
    </location>
</feature>
<accession>B7PQR5</accession>
<dbReference type="EMBL" id="ABJB010201233">
    <property type="status" value="NOT_ANNOTATED_CDS"/>
    <property type="molecule type" value="Genomic_DNA"/>
</dbReference>
<evidence type="ECO:0000313" key="2">
    <source>
        <dbReference type="EMBL" id="EEC08937.1"/>
    </source>
</evidence>
<dbReference type="EMBL" id="ABJB010149331">
    <property type="status" value="NOT_ANNOTATED_CDS"/>
    <property type="molecule type" value="Genomic_DNA"/>
</dbReference>
<proteinExistence type="predicted"/>
<keyword evidence="4" id="KW-1185">Reference proteome</keyword>
<reference evidence="2 4" key="1">
    <citation type="submission" date="2008-03" db="EMBL/GenBank/DDBJ databases">
        <title>Annotation of Ixodes scapularis.</title>
        <authorList>
            <consortium name="Ixodes scapularis Genome Project Consortium"/>
            <person name="Caler E."/>
            <person name="Hannick L.I."/>
            <person name="Bidwell S."/>
            <person name="Joardar V."/>
            <person name="Thiagarajan M."/>
            <person name="Amedeo P."/>
            <person name="Galinsky K.J."/>
            <person name="Schobel S."/>
            <person name="Inman J."/>
            <person name="Hostetler J."/>
            <person name="Miller J."/>
            <person name="Hammond M."/>
            <person name="Megy K."/>
            <person name="Lawson D."/>
            <person name="Kodira C."/>
            <person name="Sutton G."/>
            <person name="Meyer J."/>
            <person name="Hill C.A."/>
            <person name="Birren B."/>
            <person name="Nene V."/>
            <person name="Collins F."/>
            <person name="Alarcon-Chaidez F."/>
            <person name="Wikel S."/>
            <person name="Strausberg R."/>
        </authorList>
    </citation>
    <scope>NUCLEOTIDE SEQUENCE [LARGE SCALE GENOMIC DNA]</scope>
    <source>
        <strain evidence="4">Wikel</strain>
        <strain evidence="2">Wikel colony</strain>
    </source>
</reference>
<evidence type="ECO:0000313" key="4">
    <source>
        <dbReference type="Proteomes" id="UP000001555"/>
    </source>
</evidence>
<dbReference type="PaxDb" id="6945-B7PQR5"/>
<dbReference type="VEuPathDB" id="VectorBase:ISCP_018172"/>
<dbReference type="Proteomes" id="UP000001555">
    <property type="component" value="Unassembled WGS sequence"/>
</dbReference>
<dbReference type="EMBL" id="ABJB010586253">
    <property type="status" value="NOT_ANNOTATED_CDS"/>
    <property type="molecule type" value="Genomic_DNA"/>
</dbReference>
<gene>
    <name evidence="2" type="ORF">IscW_ISCW006541</name>
</gene>
<dbReference type="EMBL" id="ABJB010487282">
    <property type="status" value="NOT_ANNOTATED_CDS"/>
    <property type="molecule type" value="Genomic_DNA"/>
</dbReference>
<feature type="compositionally biased region" description="Low complexity" evidence="1">
    <location>
        <begin position="263"/>
        <end position="274"/>
    </location>
</feature>
<reference evidence="3" key="2">
    <citation type="submission" date="2020-05" db="UniProtKB">
        <authorList>
            <consortium name="EnsemblMetazoa"/>
        </authorList>
    </citation>
    <scope>IDENTIFICATION</scope>
    <source>
        <strain evidence="3">wikel</strain>
    </source>
</reference>
<dbReference type="EMBL" id="ABJB010175972">
    <property type="status" value="NOT_ANNOTATED_CDS"/>
    <property type="molecule type" value="Genomic_DNA"/>
</dbReference>
<dbReference type="EMBL" id="ABJB010696694">
    <property type="status" value="NOT_ANNOTATED_CDS"/>
    <property type="molecule type" value="Genomic_DNA"/>
</dbReference>
<dbReference type="EMBL" id="DS766830">
    <property type="protein sequence ID" value="EEC08937.1"/>
    <property type="molecule type" value="Genomic_DNA"/>
</dbReference>
<sequence>MMFAHIFTGEIRSGGLELIELHWATIWQLHWARPSPQGTFLSREAGEVLAEVDVTEAPVSGPDQASRLSLGRCCVLVRASAEVPQVSLEPRGGLRWDALPWASGKHRRRLTVTNCGTCPVPVRITVCQPLVVEGGGSKAVRVVNQGNGPLDVEFRATTPFRVSPDRAVLGPSLGASLQLSLADGAADCTGVLEGLLWPRGPRLDLAQLRGVPGTRGLAASLPLGGDQADPLLVRHASRLLHVRRSGSPSHGQRERASRGGARGRPAPSKGAGPRLPRVLEGLLWPRGPRLDLAQLRGVPGTQALPHRCPLEATRRTLFWSGTQVGCSTCVAPVPRLTVDGHARVVAGVQLYGFGGELHLRLSGLHPAGPPLHVLDMGMPLPEGATASRQIGLANDGHWDCCVCLALDAAAREGPYGRLAVTPERLVLRRNKSKVSSCCAGSVPGS</sequence>
<organism>
    <name type="scientific">Ixodes scapularis</name>
    <name type="common">Black-legged tick</name>
    <name type="synonym">Deer tick</name>
    <dbReference type="NCBI Taxonomy" id="6945"/>
    <lineage>
        <taxon>Eukaryota</taxon>
        <taxon>Metazoa</taxon>
        <taxon>Ecdysozoa</taxon>
        <taxon>Arthropoda</taxon>
        <taxon>Chelicerata</taxon>
        <taxon>Arachnida</taxon>
        <taxon>Acari</taxon>
        <taxon>Parasitiformes</taxon>
        <taxon>Ixodida</taxon>
        <taxon>Ixodoidea</taxon>
        <taxon>Ixodidae</taxon>
        <taxon>Ixodinae</taxon>
        <taxon>Ixodes</taxon>
    </lineage>
</organism>
<evidence type="ECO:0000256" key="1">
    <source>
        <dbReference type="SAM" id="MobiDB-lite"/>
    </source>
</evidence>
<dbReference type="VEuPathDB" id="VectorBase:ISCI006541"/>
<evidence type="ECO:0000313" key="3">
    <source>
        <dbReference type="EnsemblMetazoa" id="ISCW006541-PA"/>
    </source>
</evidence>
<protein>
    <submittedName>
        <fullName evidence="2 3">Uncharacterized protein</fullName>
    </submittedName>
</protein>
<name>B7PQR5_IXOSC</name>
<dbReference type="EMBL" id="ABJB010592123">
    <property type="status" value="NOT_ANNOTATED_CDS"/>
    <property type="molecule type" value="Genomic_DNA"/>
</dbReference>